<reference evidence="2" key="1">
    <citation type="submission" date="2019-11" db="EMBL/GenBank/DDBJ databases">
        <title>Microbial mats filling the niche in hypersaline microbial mats.</title>
        <authorList>
            <person name="Wong H.L."/>
            <person name="Macleod F.I."/>
            <person name="White R.A. III"/>
            <person name="Burns B.P."/>
        </authorList>
    </citation>
    <scope>NUCLEOTIDE SEQUENCE</scope>
    <source>
        <strain evidence="2">Rbin_158</strain>
    </source>
</reference>
<dbReference type="PROSITE" id="PS51257">
    <property type="entry name" value="PROKAR_LIPOPROTEIN"/>
    <property type="match status" value="1"/>
</dbReference>
<feature type="transmembrane region" description="Helical" evidence="1">
    <location>
        <begin position="14"/>
        <end position="36"/>
    </location>
</feature>
<proteinExistence type="predicted"/>
<keyword evidence="1" id="KW-1133">Transmembrane helix</keyword>
<dbReference type="EMBL" id="WJJP01000005">
    <property type="protein sequence ID" value="MBD3322974.1"/>
    <property type="molecule type" value="Genomic_DNA"/>
</dbReference>
<accession>A0A9D5JRK4</accession>
<evidence type="ECO:0000313" key="2">
    <source>
        <dbReference type="EMBL" id="MBD3322974.1"/>
    </source>
</evidence>
<keyword evidence="1" id="KW-0812">Transmembrane</keyword>
<gene>
    <name evidence="2" type="ORF">GF339_00225</name>
</gene>
<sequence>MRSHRTMGYGLRKYALWLLSLVLAISCLALLTYYWFGLPSHKLPLQQDLASLLPSSPLAYLQCSDLQLQVEQFAQSPFLQSPFVTHLTNAPWWEEFAQAFQDSWESLLIDPMHILGTEAAFGLYPREEGDLLPPVIFISRIDRIAKIAERLLYLFDRVTGGIGMQFFQKTDGVSVYMIDQEEMLMPVYYGIIDDMGLLSTSFPVLQRTIRHILMEAPETSELAPPFHQRIQALPDEHFVTLYADLAAIVSAFQPLPTFTTEPSRQEVELPCMTLWWDMLPDQAVVQAALIPNSAEMPGEIGSEPDMGSPKKLSGRLFLDSPEAFPVSGIFAPGQFSALLNSLQALFPDQDWSHWQQRQALSQNIFAGRLECRLSETLWGTLYAVPDVFCVGEAHPPEQSRTAMQQMIASGLEEALPSIPQRAMVMQPEEEYQQTTISKVLVLLQEVFGYAVVEEVQQGASDAVLFMATSTNVLKQQMAAWRAREPHGSSHNGASDQMPVARIWSQPERLADWLDALSGTRTFGLLLPVRKYPLLHQGLPLVLQLVRSLPATVVDVEVQAHCLTFTLRTRERR</sequence>
<evidence type="ECO:0000313" key="3">
    <source>
        <dbReference type="Proteomes" id="UP000649604"/>
    </source>
</evidence>
<dbReference type="Proteomes" id="UP000649604">
    <property type="component" value="Unassembled WGS sequence"/>
</dbReference>
<protein>
    <submittedName>
        <fullName evidence="2">Uncharacterized protein</fullName>
    </submittedName>
</protein>
<comment type="caution">
    <text evidence="2">The sequence shown here is derived from an EMBL/GenBank/DDBJ whole genome shotgun (WGS) entry which is preliminary data.</text>
</comment>
<keyword evidence="1" id="KW-0472">Membrane</keyword>
<organism evidence="2 3">
    <name type="scientific">candidate division KSB3 bacterium</name>
    <dbReference type="NCBI Taxonomy" id="2044937"/>
    <lineage>
        <taxon>Bacteria</taxon>
        <taxon>candidate division KSB3</taxon>
    </lineage>
</organism>
<dbReference type="AlphaFoldDB" id="A0A9D5JRK4"/>
<name>A0A9D5JRK4_9BACT</name>
<evidence type="ECO:0000256" key="1">
    <source>
        <dbReference type="SAM" id="Phobius"/>
    </source>
</evidence>